<keyword evidence="2" id="KW-0698">rRNA processing</keyword>
<sequence>CRSAFKLLEVQEKQKILKPGQVVIDCGAAPGAWSQVACSLTNSDASEANPIQLHFQKLPWVKRSIESVRSFSVPKAPVGKVISIDLTPLYPIEGVTLVCPADFTSAEVQGRIEGLLDGRCIDVVLSDMSPKASGLQSLDQDAIDILARSAMAFAIKNKAEIFLCKLFASPGNAAIKQELVPFFETVQFIKPEASRKESYELFLLAKNRKKDN</sequence>
<evidence type="ECO:0000256" key="6">
    <source>
        <dbReference type="ARBA" id="ARBA00041184"/>
    </source>
</evidence>
<dbReference type="PANTHER" id="PTHR10920">
    <property type="entry name" value="RIBOSOMAL RNA METHYLTRANSFERASE"/>
    <property type="match status" value="1"/>
</dbReference>
<protein>
    <recommendedName>
        <fullName evidence="6">rRNA methyltransferase 2, mitochondrial</fullName>
    </recommendedName>
</protein>
<evidence type="ECO:0000256" key="1">
    <source>
        <dbReference type="ARBA" id="ARBA00009258"/>
    </source>
</evidence>
<dbReference type="PIRSF" id="PIRSF005461">
    <property type="entry name" value="23S_rRNA_mtase"/>
    <property type="match status" value="1"/>
</dbReference>
<dbReference type="GO" id="GO:0008650">
    <property type="term" value="F:rRNA (uridine-2'-O-)-methyltransferase activity"/>
    <property type="evidence" value="ECO:0007669"/>
    <property type="project" value="TreeGrafter"/>
</dbReference>
<evidence type="ECO:0000313" key="8">
    <source>
        <dbReference type="EMBL" id="CAD7234487.1"/>
    </source>
</evidence>
<gene>
    <name evidence="8" type="ORF">CTOB1V02_LOCUS12303</name>
</gene>
<dbReference type="InterPro" id="IPR015507">
    <property type="entry name" value="rRNA-MeTfrase_E"/>
</dbReference>
<organism evidence="8">
    <name type="scientific">Cyprideis torosa</name>
    <dbReference type="NCBI Taxonomy" id="163714"/>
    <lineage>
        <taxon>Eukaryota</taxon>
        <taxon>Metazoa</taxon>
        <taxon>Ecdysozoa</taxon>
        <taxon>Arthropoda</taxon>
        <taxon>Crustacea</taxon>
        <taxon>Oligostraca</taxon>
        <taxon>Ostracoda</taxon>
        <taxon>Podocopa</taxon>
        <taxon>Podocopida</taxon>
        <taxon>Cytherocopina</taxon>
        <taxon>Cytheroidea</taxon>
        <taxon>Cytherideidae</taxon>
        <taxon>Cyprideis</taxon>
    </lineage>
</organism>
<keyword evidence="3" id="KW-0489">Methyltransferase</keyword>
<dbReference type="PANTHER" id="PTHR10920:SF18">
    <property type="entry name" value="RRNA METHYLTRANSFERASE 2, MITOCHONDRIAL"/>
    <property type="match status" value="1"/>
</dbReference>
<accession>A0A7R8WP13</accession>
<dbReference type="SUPFAM" id="SSF53335">
    <property type="entry name" value="S-adenosyl-L-methionine-dependent methyltransferases"/>
    <property type="match status" value="1"/>
</dbReference>
<dbReference type="GO" id="GO:0005739">
    <property type="term" value="C:mitochondrion"/>
    <property type="evidence" value="ECO:0007669"/>
    <property type="project" value="TreeGrafter"/>
</dbReference>
<evidence type="ECO:0000256" key="4">
    <source>
        <dbReference type="ARBA" id="ARBA00022679"/>
    </source>
</evidence>
<name>A0A7R8WP13_9CRUS</name>
<dbReference type="InterPro" id="IPR050082">
    <property type="entry name" value="RNA_methyltr_RlmE"/>
</dbReference>
<keyword evidence="4" id="KW-0808">Transferase</keyword>
<dbReference type="EMBL" id="OB668838">
    <property type="protein sequence ID" value="CAD7234487.1"/>
    <property type="molecule type" value="Genomic_DNA"/>
</dbReference>
<dbReference type="InterPro" id="IPR029063">
    <property type="entry name" value="SAM-dependent_MTases_sf"/>
</dbReference>
<keyword evidence="5" id="KW-0949">S-adenosyl-L-methionine</keyword>
<feature type="non-terminal residue" evidence="8">
    <location>
        <position position="1"/>
    </location>
</feature>
<comment type="similarity">
    <text evidence="1">Belongs to the class I-like SAM-binding methyltransferase superfamily. RNA methyltransferase RlmE family.</text>
</comment>
<feature type="domain" description="Ribosomal RNA methyltransferase FtsJ" evidence="7">
    <location>
        <begin position="1"/>
        <end position="208"/>
    </location>
</feature>
<dbReference type="AlphaFoldDB" id="A0A7R8WP13"/>
<reference evidence="8" key="1">
    <citation type="submission" date="2020-11" db="EMBL/GenBank/DDBJ databases">
        <authorList>
            <person name="Tran Van P."/>
        </authorList>
    </citation>
    <scope>NUCLEOTIDE SEQUENCE</scope>
</reference>
<dbReference type="OrthoDB" id="20105at2759"/>
<proteinExistence type="inferred from homology"/>
<evidence type="ECO:0000256" key="5">
    <source>
        <dbReference type="ARBA" id="ARBA00022691"/>
    </source>
</evidence>
<evidence type="ECO:0000256" key="2">
    <source>
        <dbReference type="ARBA" id="ARBA00022552"/>
    </source>
</evidence>
<dbReference type="Pfam" id="PF01728">
    <property type="entry name" value="FtsJ"/>
    <property type="match status" value="1"/>
</dbReference>
<evidence type="ECO:0000259" key="7">
    <source>
        <dbReference type="Pfam" id="PF01728"/>
    </source>
</evidence>
<dbReference type="Gene3D" id="3.40.50.150">
    <property type="entry name" value="Vaccinia Virus protein VP39"/>
    <property type="match status" value="1"/>
</dbReference>
<dbReference type="InterPro" id="IPR002877">
    <property type="entry name" value="RNA_MeTrfase_FtsJ_dom"/>
</dbReference>
<evidence type="ECO:0000256" key="3">
    <source>
        <dbReference type="ARBA" id="ARBA00022603"/>
    </source>
</evidence>